<comment type="caution">
    <text evidence="2">The sequence shown here is derived from an EMBL/GenBank/DDBJ whole genome shotgun (WGS) entry which is preliminary data.</text>
</comment>
<keyword evidence="1" id="KW-0812">Transmembrane</keyword>
<dbReference type="EMBL" id="JBGBPQ010000002">
    <property type="protein sequence ID" value="KAL1528583.1"/>
    <property type="molecule type" value="Genomic_DNA"/>
</dbReference>
<sequence>MERRSRVLAWVGLLAVLMWICVFRIGLKALDVALVYAVGGYAFAERRWEREKAVLLGEDASVTPVRWWDFVCDQHQLLGCLVKGRRSRSERFLALAVTTLALLYWKAIFRTTPVKMSSLQGLCSSLWTLMVSKTVQQLMKQAIRFYAQRTARANKGWMEALQMHWQIAQYWAGGFVLLCIILIVLEGRDWYSRLWSWMVNMAFALVVVDMAFCYIKFKLLSLLLRSPLRDKLPVSRLGPLGDSAGRER</sequence>
<evidence type="ECO:0000313" key="3">
    <source>
        <dbReference type="Proteomes" id="UP001515480"/>
    </source>
</evidence>
<keyword evidence="1" id="KW-1133">Transmembrane helix</keyword>
<reference evidence="2 3" key="1">
    <citation type="journal article" date="2024" name="Science">
        <title>Giant polyketide synthase enzymes in the biosynthesis of giant marine polyether toxins.</title>
        <authorList>
            <person name="Fallon T.R."/>
            <person name="Shende V.V."/>
            <person name="Wierzbicki I.H."/>
            <person name="Pendleton A.L."/>
            <person name="Watervoot N.F."/>
            <person name="Auber R.P."/>
            <person name="Gonzalez D.J."/>
            <person name="Wisecaver J.H."/>
            <person name="Moore B.S."/>
        </authorList>
    </citation>
    <scope>NUCLEOTIDE SEQUENCE [LARGE SCALE GENOMIC DNA]</scope>
    <source>
        <strain evidence="2 3">12B1</strain>
    </source>
</reference>
<dbReference type="Proteomes" id="UP001515480">
    <property type="component" value="Unassembled WGS sequence"/>
</dbReference>
<keyword evidence="1" id="KW-0472">Membrane</keyword>
<accession>A0AB34K5V7</accession>
<evidence type="ECO:0000256" key="1">
    <source>
        <dbReference type="SAM" id="Phobius"/>
    </source>
</evidence>
<organism evidence="2 3">
    <name type="scientific">Prymnesium parvum</name>
    <name type="common">Toxic golden alga</name>
    <dbReference type="NCBI Taxonomy" id="97485"/>
    <lineage>
        <taxon>Eukaryota</taxon>
        <taxon>Haptista</taxon>
        <taxon>Haptophyta</taxon>
        <taxon>Prymnesiophyceae</taxon>
        <taxon>Prymnesiales</taxon>
        <taxon>Prymnesiaceae</taxon>
        <taxon>Prymnesium</taxon>
    </lineage>
</organism>
<feature type="transmembrane region" description="Helical" evidence="1">
    <location>
        <begin position="167"/>
        <end position="185"/>
    </location>
</feature>
<feature type="transmembrane region" description="Helical" evidence="1">
    <location>
        <begin position="7"/>
        <end position="27"/>
    </location>
</feature>
<evidence type="ECO:0008006" key="4">
    <source>
        <dbReference type="Google" id="ProtNLM"/>
    </source>
</evidence>
<feature type="transmembrane region" description="Helical" evidence="1">
    <location>
        <begin position="197"/>
        <end position="215"/>
    </location>
</feature>
<feature type="transmembrane region" description="Helical" evidence="1">
    <location>
        <begin position="92"/>
        <end position="109"/>
    </location>
</feature>
<evidence type="ECO:0000313" key="2">
    <source>
        <dbReference type="EMBL" id="KAL1528583.1"/>
    </source>
</evidence>
<protein>
    <recommendedName>
        <fullName evidence="4">Glycerophosphocholine acyltransferase 1</fullName>
    </recommendedName>
</protein>
<dbReference type="AlphaFoldDB" id="A0AB34K5V7"/>
<gene>
    <name evidence="2" type="ORF">AB1Y20_009924</name>
</gene>
<keyword evidence="3" id="KW-1185">Reference proteome</keyword>
<name>A0AB34K5V7_PRYPA</name>
<proteinExistence type="predicted"/>